<dbReference type="EMBL" id="JAFLRJ010000326">
    <property type="protein sequence ID" value="MBO0515780.1"/>
    <property type="molecule type" value="Genomic_DNA"/>
</dbReference>
<evidence type="ECO:0000256" key="6">
    <source>
        <dbReference type="RuleBase" id="RU003983"/>
    </source>
</evidence>
<evidence type="ECO:0000313" key="10">
    <source>
        <dbReference type="EMBL" id="MBO0515780.1"/>
    </source>
</evidence>
<feature type="non-terminal residue" evidence="10">
    <location>
        <position position="1"/>
    </location>
</feature>
<evidence type="ECO:0000313" key="11">
    <source>
        <dbReference type="Proteomes" id="UP000664167"/>
    </source>
</evidence>
<dbReference type="Gene3D" id="3.30.2010.10">
    <property type="entry name" value="Metalloproteases ('zincins'), catalytic domain"/>
    <property type="match status" value="1"/>
</dbReference>
<dbReference type="AlphaFoldDB" id="A0A939JKX6"/>
<evidence type="ECO:0000256" key="1">
    <source>
        <dbReference type="ARBA" id="ARBA00022670"/>
    </source>
</evidence>
<evidence type="ECO:0000256" key="2">
    <source>
        <dbReference type="ARBA" id="ARBA00022723"/>
    </source>
</evidence>
<gene>
    <name evidence="10" type="ORF">J0695_28930</name>
</gene>
<feature type="transmembrane region" description="Helical" evidence="8">
    <location>
        <begin position="57"/>
        <end position="77"/>
    </location>
</feature>
<dbReference type="InterPro" id="IPR001915">
    <property type="entry name" value="Peptidase_M48"/>
</dbReference>
<accession>A0A939JKX6</accession>
<keyword evidence="8" id="KW-0812">Transmembrane</keyword>
<evidence type="ECO:0000259" key="9">
    <source>
        <dbReference type="Pfam" id="PF01435"/>
    </source>
</evidence>
<keyword evidence="8" id="KW-0472">Membrane</keyword>
<comment type="caution">
    <text evidence="10">The sequence shown here is derived from an EMBL/GenBank/DDBJ whole genome shotgun (WGS) entry which is preliminary data.</text>
</comment>
<sequence length="301" mass="31685">RTAAWSLTCAAVVAAGAWVTVLTMLALTLIGQIPLIAAEAEWSPSALARATPVDRPVAAACAGAVLACAITLTAVSWRNIRVLLDAWRECRSLPAAGDLAVVDDPVPTAFALPGAPGRVVVSSGMLQALDADERRALLAHERAHLRHRHHLFLLTLQLAAAVNPLLRPLTRTGTFVMERWADESAATAVGSRKLVAQAVARAALAAKRAPRTTALAAVGGPVPQRVQALLTPPAPLRRGVVTALAALMAVCCIALAHAGRDIDHIFDTASPEHGCRVTAPQQEHRSHSPHPCHRESAQRLS</sequence>
<protein>
    <submittedName>
        <fullName evidence="10">M56 family metallopeptidase</fullName>
    </submittedName>
</protein>
<dbReference type="GO" id="GO:0004222">
    <property type="term" value="F:metalloendopeptidase activity"/>
    <property type="evidence" value="ECO:0007669"/>
    <property type="project" value="InterPro"/>
</dbReference>
<evidence type="ECO:0000256" key="3">
    <source>
        <dbReference type="ARBA" id="ARBA00022801"/>
    </source>
</evidence>
<keyword evidence="1 6" id="KW-0645">Protease</keyword>
<feature type="region of interest" description="Disordered" evidence="7">
    <location>
        <begin position="277"/>
        <end position="301"/>
    </location>
</feature>
<evidence type="ECO:0000256" key="5">
    <source>
        <dbReference type="ARBA" id="ARBA00023049"/>
    </source>
</evidence>
<dbReference type="PANTHER" id="PTHR34978:SF3">
    <property type="entry name" value="SLR0241 PROTEIN"/>
    <property type="match status" value="1"/>
</dbReference>
<feature type="domain" description="Peptidase M48" evidence="9">
    <location>
        <begin position="98"/>
        <end position="160"/>
    </location>
</feature>
<keyword evidence="5 6" id="KW-0482">Metalloprotease</keyword>
<dbReference type="Pfam" id="PF01435">
    <property type="entry name" value="Peptidase_M48"/>
    <property type="match status" value="1"/>
</dbReference>
<dbReference type="PANTHER" id="PTHR34978">
    <property type="entry name" value="POSSIBLE SENSOR-TRANSDUCER PROTEIN BLAR"/>
    <property type="match status" value="1"/>
</dbReference>
<keyword evidence="3 6" id="KW-0378">Hydrolase</keyword>
<evidence type="ECO:0000256" key="8">
    <source>
        <dbReference type="SAM" id="Phobius"/>
    </source>
</evidence>
<evidence type="ECO:0000256" key="7">
    <source>
        <dbReference type="SAM" id="MobiDB-lite"/>
    </source>
</evidence>
<dbReference type="CDD" id="cd07326">
    <property type="entry name" value="M56_BlaR1_MecR1_like"/>
    <property type="match status" value="1"/>
</dbReference>
<dbReference type="GO" id="GO:0006508">
    <property type="term" value="P:proteolysis"/>
    <property type="evidence" value="ECO:0007669"/>
    <property type="project" value="UniProtKB-KW"/>
</dbReference>
<dbReference type="Proteomes" id="UP000664167">
    <property type="component" value="Unassembled WGS sequence"/>
</dbReference>
<comment type="similarity">
    <text evidence="6">Belongs to the peptidase M48 family.</text>
</comment>
<dbReference type="RefSeq" id="WP_206966905.1">
    <property type="nucleotide sequence ID" value="NZ_JAFLRJ010000326.1"/>
</dbReference>
<dbReference type="GO" id="GO:0046872">
    <property type="term" value="F:metal ion binding"/>
    <property type="evidence" value="ECO:0007669"/>
    <property type="project" value="UniProtKB-KW"/>
</dbReference>
<keyword evidence="11" id="KW-1185">Reference proteome</keyword>
<keyword evidence="8" id="KW-1133">Transmembrane helix</keyword>
<keyword evidence="2" id="KW-0479">Metal-binding</keyword>
<reference evidence="10" key="1">
    <citation type="submission" date="2021-03" db="EMBL/GenBank/DDBJ databases">
        <title>Streptomyces poriferae sp. nov., a novel marine sponge-derived Actinobacteria species with anti-MRSA activity.</title>
        <authorList>
            <person name="Sandoval-Powers M."/>
            <person name="Kralova S."/>
            <person name="Nguyen G.-S."/>
            <person name="Fawwal D."/>
            <person name="Degnes K."/>
            <person name="Klinkenberg G."/>
            <person name="Sletta H."/>
            <person name="Wentzel A."/>
            <person name="Liles M.R."/>
        </authorList>
    </citation>
    <scope>NUCLEOTIDE SEQUENCE</scope>
    <source>
        <strain evidence="10">DSM 41794</strain>
    </source>
</reference>
<keyword evidence="4 6" id="KW-0862">Zinc</keyword>
<name>A0A939JKX6_9ACTN</name>
<evidence type="ECO:0000256" key="4">
    <source>
        <dbReference type="ARBA" id="ARBA00022833"/>
    </source>
</evidence>
<comment type="cofactor">
    <cofactor evidence="6">
        <name>Zn(2+)</name>
        <dbReference type="ChEBI" id="CHEBI:29105"/>
    </cofactor>
    <text evidence="6">Binds 1 zinc ion per subunit.</text>
</comment>
<organism evidence="10 11">
    <name type="scientific">Streptomyces beijiangensis</name>
    <dbReference type="NCBI Taxonomy" id="163361"/>
    <lineage>
        <taxon>Bacteria</taxon>
        <taxon>Bacillati</taxon>
        <taxon>Actinomycetota</taxon>
        <taxon>Actinomycetes</taxon>
        <taxon>Kitasatosporales</taxon>
        <taxon>Streptomycetaceae</taxon>
        <taxon>Streptomyces</taxon>
    </lineage>
</organism>
<proteinExistence type="inferred from homology"/>
<dbReference type="InterPro" id="IPR052173">
    <property type="entry name" value="Beta-lactam_resp_regulator"/>
</dbReference>
<feature type="compositionally biased region" description="Basic and acidic residues" evidence="7">
    <location>
        <begin position="282"/>
        <end position="301"/>
    </location>
</feature>
<feature type="transmembrane region" description="Helical" evidence="8">
    <location>
        <begin position="12"/>
        <end position="37"/>
    </location>
</feature>